<proteinExistence type="predicted"/>
<gene>
    <name evidence="3" type="ORF">CRE_16160</name>
</gene>
<feature type="region of interest" description="Disordered" evidence="1">
    <location>
        <begin position="793"/>
        <end position="821"/>
    </location>
</feature>
<dbReference type="OMA" id="NEMEEVH"/>
<protein>
    <submittedName>
        <fullName evidence="3">Uncharacterized protein</fullName>
    </submittedName>
</protein>
<dbReference type="AlphaFoldDB" id="E3MSK6"/>
<dbReference type="SMART" id="SM00453">
    <property type="entry name" value="WSN"/>
    <property type="match status" value="1"/>
</dbReference>
<dbReference type="KEGG" id="crq:GCK72_011769"/>
<keyword evidence="2" id="KW-0812">Transmembrane</keyword>
<dbReference type="OrthoDB" id="5876120at2759"/>
<dbReference type="EMBL" id="DS268473">
    <property type="protein sequence ID" value="EFP08349.1"/>
    <property type="molecule type" value="Genomic_DNA"/>
</dbReference>
<dbReference type="Proteomes" id="UP000008281">
    <property type="component" value="Unassembled WGS sequence"/>
</dbReference>
<keyword evidence="4" id="KW-1185">Reference proteome</keyword>
<organism evidence="4">
    <name type="scientific">Caenorhabditis remanei</name>
    <name type="common">Caenorhabditis vulgaris</name>
    <dbReference type="NCBI Taxonomy" id="31234"/>
    <lineage>
        <taxon>Eukaryota</taxon>
        <taxon>Metazoa</taxon>
        <taxon>Ecdysozoa</taxon>
        <taxon>Nematoda</taxon>
        <taxon>Chromadorea</taxon>
        <taxon>Rhabditida</taxon>
        <taxon>Rhabditina</taxon>
        <taxon>Rhabditomorpha</taxon>
        <taxon>Rhabditoidea</taxon>
        <taxon>Rhabditidae</taxon>
        <taxon>Peloderinae</taxon>
        <taxon>Caenorhabditis</taxon>
    </lineage>
</organism>
<name>E3MSK6_CAERE</name>
<reference evidence="3" key="1">
    <citation type="submission" date="2007-07" db="EMBL/GenBank/DDBJ databases">
        <title>PCAP assembly of the Caenorhabditis remanei genome.</title>
        <authorList>
            <consortium name="The Caenorhabditis remanei Sequencing Consortium"/>
            <person name="Wilson R.K."/>
        </authorList>
    </citation>
    <scope>NUCLEOTIDE SEQUENCE [LARGE SCALE GENOMIC DNA]</scope>
    <source>
        <strain evidence="3">PB4641</strain>
    </source>
</reference>
<dbReference type="GeneID" id="9815858"/>
<dbReference type="STRING" id="31234.E3MSK6"/>
<evidence type="ECO:0000256" key="2">
    <source>
        <dbReference type="SAM" id="Phobius"/>
    </source>
</evidence>
<dbReference type="eggNOG" id="ENOG502SZZP">
    <property type="taxonomic scope" value="Eukaryota"/>
</dbReference>
<dbReference type="CTD" id="9815858"/>
<dbReference type="HOGENOM" id="CLU_010019_0_0_1"/>
<keyword evidence="2" id="KW-0472">Membrane</keyword>
<evidence type="ECO:0000256" key="1">
    <source>
        <dbReference type="SAM" id="MobiDB-lite"/>
    </source>
</evidence>
<dbReference type="PANTHER" id="PTHR31227">
    <property type="entry name" value="PROTEIN CBG15697"/>
    <property type="match status" value="1"/>
</dbReference>
<evidence type="ECO:0000313" key="4">
    <source>
        <dbReference type="Proteomes" id="UP000008281"/>
    </source>
</evidence>
<feature type="transmembrane region" description="Helical" evidence="2">
    <location>
        <begin position="764"/>
        <end position="785"/>
    </location>
</feature>
<dbReference type="InterPro" id="IPR003125">
    <property type="entry name" value="WSN"/>
</dbReference>
<dbReference type="Pfam" id="PF02206">
    <property type="entry name" value="WSN"/>
    <property type="match status" value="1"/>
</dbReference>
<keyword evidence="2" id="KW-1133">Transmembrane helix</keyword>
<sequence length="821" mass="92626">MRLADFNGLVAFITAISSIFGLAANTINTSHTPFNLSFVNAVSQNKNPSIVIDKLATTARIITAISLENGLSDGSIPVDNVIAELLNIGSEDMKSLLNFNQTRVSDFLDKLEKVRLSDDSLKIEVGIANAYDAGKKWKEIKDLDKLPTKEAYKKLDDIKNIDLSKLKGIDFSKVTSAVQKAKMENADITILKTFLEETHNKVKNFKLAEVLGVLEQLKPLEEVYEVFTILRDLPNLDIKAVKNGITNNFDSITGIVSSLDLLAFEVLNKLIQSRVSPHSIDRPYTTGFINGFNDVKKLSGDISNEWIQSNLPNISNRFTDVIRLAELNPEMDKLDNKWREVSTRNIFNSLRQVTDLNKMISSIKEVPLEDGMGKTFGTAEGCQQKLIGDVVTELKSIIDIEKPARKKLSSLQKIQKGFVALEPIIKVLSSQTSAEKLAKLKKFVLELEKDLTEVTDGTPINTLKFQTTYPWTFLNFQGNGDIGNYKTQLTCFNNMGAELENVATIAKSIAKIKEIREDVEVLRNVRKALDAISQSVGSLVAIRKTLNSIKANDGGEMKKFRGLTDYSKPFGEAVTALVMADVASKKTPEFESFERDGNVIEGQVDMENDEEFKKAFKQNWGDFGKTTDEIKKMLDGIQDWIKKIEVSENATFHDLGAPFSFAPNFIDVDLMGERRIDAIESFEKIVKATATSEQKKLLGKFKESLSELSKMDLKFTRFQKWVDSMKATIGKVVEVLDKVKNEMEEVHFMPEFDIKRNKYNPTTLYVFLGLHGFGLPWLFWVLMCYRSDAKQLREEMEENKKKNRKKTSKKKKSKKKKHSKK</sequence>
<dbReference type="RefSeq" id="XP_003100822.2">
    <property type="nucleotide sequence ID" value="XM_003100774.2"/>
</dbReference>
<evidence type="ECO:0000313" key="3">
    <source>
        <dbReference type="EMBL" id="EFP08349.1"/>
    </source>
</evidence>
<feature type="compositionally biased region" description="Basic residues" evidence="1">
    <location>
        <begin position="801"/>
        <end position="821"/>
    </location>
</feature>
<accession>E3MSK6</accession>
<dbReference type="PANTHER" id="PTHR31227:SF1">
    <property type="entry name" value="DOMAIN OF UNKNOWN FUNCTION WSN DOMAIN-CONTAINING PROTEIN"/>
    <property type="match status" value="1"/>
</dbReference>